<evidence type="ECO:0000313" key="3">
    <source>
        <dbReference type="Proteomes" id="UP001140949"/>
    </source>
</evidence>
<reference evidence="2" key="2">
    <citation type="submission" date="2023-04" db="EMBL/GenBank/DDBJ databases">
        <authorList>
            <person name="Bruccoleri R.E."/>
            <person name="Oakeley E.J."/>
            <person name="Faust A.-M."/>
            <person name="Dessus-Babus S."/>
            <person name="Altorfer M."/>
            <person name="Burckhardt D."/>
            <person name="Oertli M."/>
            <person name="Naumann U."/>
            <person name="Petersen F."/>
            <person name="Wong J."/>
        </authorList>
    </citation>
    <scope>NUCLEOTIDE SEQUENCE</scope>
    <source>
        <strain evidence="2">GSM-AAB239-AS_SAM_17_03QT</strain>
        <tissue evidence="2">Leaf</tissue>
    </source>
</reference>
<gene>
    <name evidence="2" type="ORF">M6B38_183365</name>
</gene>
<organism evidence="2 3">
    <name type="scientific">Iris pallida</name>
    <name type="common">Sweet iris</name>
    <dbReference type="NCBI Taxonomy" id="29817"/>
    <lineage>
        <taxon>Eukaryota</taxon>
        <taxon>Viridiplantae</taxon>
        <taxon>Streptophyta</taxon>
        <taxon>Embryophyta</taxon>
        <taxon>Tracheophyta</taxon>
        <taxon>Spermatophyta</taxon>
        <taxon>Magnoliopsida</taxon>
        <taxon>Liliopsida</taxon>
        <taxon>Asparagales</taxon>
        <taxon>Iridaceae</taxon>
        <taxon>Iridoideae</taxon>
        <taxon>Irideae</taxon>
        <taxon>Iris</taxon>
    </lineage>
</organism>
<feature type="compositionally biased region" description="Basic and acidic residues" evidence="1">
    <location>
        <begin position="344"/>
        <end position="367"/>
    </location>
</feature>
<feature type="region of interest" description="Disordered" evidence="1">
    <location>
        <begin position="1"/>
        <end position="145"/>
    </location>
</feature>
<sequence length="480" mass="53450">MPLDDQPPTRFHVNNGPHGEQLRARPGPRLVSLPEEEGRRRRAAEAPPRQPPHHLQSPRQHAAGRPRRLLPPRRLPRPLPPQQPGPEAHGRAQTALPPEGAPPQPESPAGGLRQADPGAGARGPGVLLRGHRHGQPLLRGDAAARRVFRRRAPSYAARRQETRIRATRRWRVRGGSDTDYHMDYAADRVRHADAREPDPVLRPPARVRPRHRQRRVLLLDRAARAGVLQRLPPHRPARRPVRGLPLPQILPPPPLLPLLHHARPGRAVLQAAHIPENEQAGDARAPAARARVDPQRDQAQGGRRRVRDERGGRQLPGRRVPRQRDGDPHAPDLRPHRLALPQPDRLRAVPPEGRDALRDVRDDDGLPRRRRGGRGPAAQVRVHSERPGQRRRRRAPVQRAPQGRDGRLAVVLPRGPLRGREGALRLEVEQVEGEADARLLQQPVVGRLADCRSGPHLSHGCAGLVRPSFLCLSSSLATRC</sequence>
<name>A0AAX6EK98_IRIPA</name>
<evidence type="ECO:0000313" key="2">
    <source>
        <dbReference type="EMBL" id="KAJ6804463.1"/>
    </source>
</evidence>
<feature type="compositionally biased region" description="Basic residues" evidence="1">
    <location>
        <begin position="62"/>
        <end position="76"/>
    </location>
</feature>
<protein>
    <submittedName>
        <fullName evidence="2">UPF0481 protein-like</fullName>
    </submittedName>
</protein>
<proteinExistence type="predicted"/>
<accession>A0AAX6EK98</accession>
<reference evidence="2" key="1">
    <citation type="journal article" date="2023" name="GigaByte">
        <title>Genome assembly of the bearded iris, Iris pallida Lam.</title>
        <authorList>
            <person name="Bruccoleri R.E."/>
            <person name="Oakeley E.J."/>
            <person name="Faust A.M.E."/>
            <person name="Altorfer M."/>
            <person name="Dessus-Babus S."/>
            <person name="Burckhardt D."/>
            <person name="Oertli M."/>
            <person name="Naumann U."/>
            <person name="Petersen F."/>
            <person name="Wong J."/>
        </authorList>
    </citation>
    <scope>NUCLEOTIDE SEQUENCE</scope>
    <source>
        <strain evidence="2">GSM-AAB239-AS_SAM_17_03QT</strain>
    </source>
</reference>
<feature type="compositionally biased region" description="Basic and acidic residues" evidence="1">
    <location>
        <begin position="322"/>
        <end position="335"/>
    </location>
</feature>
<keyword evidence="3" id="KW-1185">Reference proteome</keyword>
<comment type="caution">
    <text evidence="2">The sequence shown here is derived from an EMBL/GenBank/DDBJ whole genome shotgun (WGS) entry which is preliminary data.</text>
</comment>
<evidence type="ECO:0000256" key="1">
    <source>
        <dbReference type="SAM" id="MobiDB-lite"/>
    </source>
</evidence>
<dbReference type="Proteomes" id="UP001140949">
    <property type="component" value="Unassembled WGS sequence"/>
</dbReference>
<feature type="region of interest" description="Disordered" evidence="1">
    <location>
        <begin position="277"/>
        <end position="405"/>
    </location>
</feature>
<dbReference type="EMBL" id="JANAVB010035820">
    <property type="protein sequence ID" value="KAJ6804463.1"/>
    <property type="molecule type" value="Genomic_DNA"/>
</dbReference>
<dbReference type="AlphaFoldDB" id="A0AAX6EK98"/>
<feature type="compositionally biased region" description="Low complexity" evidence="1">
    <location>
        <begin position="280"/>
        <end position="289"/>
    </location>
</feature>